<feature type="region of interest" description="Disordered" evidence="1">
    <location>
        <begin position="414"/>
        <end position="433"/>
    </location>
</feature>
<name>A0ABT6SIZ3_9ACTN</name>
<reference evidence="3 4" key="1">
    <citation type="submission" date="2023-05" db="EMBL/GenBank/DDBJ databases">
        <title>Draft genome sequence of Streptomyces sp. B-S-A6 isolated from a cave soil in Thailand.</title>
        <authorList>
            <person name="Chamroensaksri N."/>
            <person name="Muangham S."/>
        </authorList>
    </citation>
    <scope>NUCLEOTIDE SEQUENCE [LARGE SCALE GENOMIC DNA]</scope>
    <source>
        <strain evidence="3 4">B-S-A6</strain>
    </source>
</reference>
<keyword evidence="2" id="KW-1133">Transmembrane helix</keyword>
<evidence type="ECO:0000313" key="4">
    <source>
        <dbReference type="Proteomes" id="UP001223978"/>
    </source>
</evidence>
<protein>
    <submittedName>
        <fullName evidence="3">PepSY-associated TM helix domain-containing protein</fullName>
    </submittedName>
</protein>
<evidence type="ECO:0000313" key="3">
    <source>
        <dbReference type="EMBL" id="MDI3408167.1"/>
    </source>
</evidence>
<feature type="transmembrane region" description="Helical" evidence="2">
    <location>
        <begin position="386"/>
        <end position="407"/>
    </location>
</feature>
<organism evidence="3 4">
    <name type="scientific">Streptomyces cavernicola</name>
    <dbReference type="NCBI Taxonomy" id="3043613"/>
    <lineage>
        <taxon>Bacteria</taxon>
        <taxon>Bacillati</taxon>
        <taxon>Actinomycetota</taxon>
        <taxon>Actinomycetes</taxon>
        <taxon>Kitasatosporales</taxon>
        <taxon>Streptomycetaceae</taxon>
        <taxon>Streptomyces</taxon>
    </lineage>
</organism>
<dbReference type="PANTHER" id="PTHR34219">
    <property type="entry name" value="IRON-REGULATED INNER MEMBRANE PROTEIN-RELATED"/>
    <property type="match status" value="1"/>
</dbReference>
<evidence type="ECO:0000256" key="1">
    <source>
        <dbReference type="SAM" id="MobiDB-lite"/>
    </source>
</evidence>
<gene>
    <name evidence="3" type="ORF">QIS96_30665</name>
</gene>
<feature type="transmembrane region" description="Helical" evidence="2">
    <location>
        <begin position="178"/>
        <end position="202"/>
    </location>
</feature>
<feature type="transmembrane region" description="Helical" evidence="2">
    <location>
        <begin position="223"/>
        <end position="246"/>
    </location>
</feature>
<dbReference type="RefSeq" id="WP_282546073.1">
    <property type="nucleotide sequence ID" value="NZ_JASCIQ010000041.1"/>
</dbReference>
<feature type="region of interest" description="Disordered" evidence="1">
    <location>
        <begin position="1"/>
        <end position="21"/>
    </location>
</feature>
<keyword evidence="4" id="KW-1185">Reference proteome</keyword>
<dbReference type="InterPro" id="IPR005625">
    <property type="entry name" value="PepSY-ass_TM"/>
</dbReference>
<feature type="compositionally biased region" description="Basic and acidic residues" evidence="1">
    <location>
        <begin position="418"/>
        <end position="433"/>
    </location>
</feature>
<evidence type="ECO:0000256" key="2">
    <source>
        <dbReference type="SAM" id="Phobius"/>
    </source>
</evidence>
<accession>A0ABT6SIZ3</accession>
<keyword evidence="2" id="KW-0472">Membrane</keyword>
<dbReference type="Proteomes" id="UP001223978">
    <property type="component" value="Unassembled WGS sequence"/>
</dbReference>
<dbReference type="EMBL" id="JASCIQ010000041">
    <property type="protein sequence ID" value="MDI3408167.1"/>
    <property type="molecule type" value="Genomic_DNA"/>
</dbReference>
<proteinExistence type="predicted"/>
<comment type="caution">
    <text evidence="3">The sequence shown here is derived from an EMBL/GenBank/DDBJ whole genome shotgun (WGS) entry which is preliminary data.</text>
</comment>
<sequence length="433" mass="47411">MSERQWMMTPERNTRRSKRPGPVRRCLTALHRWSTLFFGVVLLAVTTCGVPLLYGAEIFRATNADLYRPTHSAHPLSAGEALEKVREAHPDFVAGNVVPDEGIYLVTDPDLNKLYAVDPGTGDITGSGHYYGGFQGFVENLHAFGLSNPAYPGYIPALGKPLPSLGIDELEGMTYGSAVVGLSGILLLFLAASGIVLWWPGLKRFASGFTVRRGKSSYVRNRELHKVVGIVAVPFLLMWALTGAAAKFPSVQKAWLAVTAGNPAEIKSQNWDFTSRPVKAGTPDIGVDEAAAAAVAAVPGEIHNNRLPAADDPAAGYLFEISQPGKDPYSETMLAGNGWVYVDRHDAGHVKVVWDGEGSTASNTFYEQAVYTSHFGWYVNGWWRTVWAVFGLLPLLLALTGLATWTSRRRKQRARRMLRQERQQEKKADEVSA</sequence>
<dbReference type="Pfam" id="PF03929">
    <property type="entry name" value="PepSY_TM"/>
    <property type="match status" value="1"/>
</dbReference>
<keyword evidence="2" id="KW-0812">Transmembrane</keyword>